<reference evidence="1 2" key="1">
    <citation type="submission" date="2019-08" db="EMBL/GenBank/DDBJ databases">
        <title>Whole genome of Aphis craccivora.</title>
        <authorList>
            <person name="Voronova N.V."/>
            <person name="Shulinski R.S."/>
            <person name="Bandarenka Y.V."/>
            <person name="Zhorov D.G."/>
            <person name="Warner D."/>
        </authorList>
    </citation>
    <scope>NUCLEOTIDE SEQUENCE [LARGE SCALE GENOMIC DNA]</scope>
    <source>
        <strain evidence="1">180601</strain>
        <tissue evidence="1">Whole Body</tissue>
    </source>
</reference>
<proteinExistence type="predicted"/>
<feature type="non-terminal residue" evidence="1">
    <location>
        <position position="1"/>
    </location>
</feature>
<dbReference type="Proteomes" id="UP000478052">
    <property type="component" value="Unassembled WGS sequence"/>
</dbReference>
<keyword evidence="2" id="KW-1185">Reference proteome</keyword>
<dbReference type="AlphaFoldDB" id="A0A6G0Y5C7"/>
<sequence length="123" mass="14294">YELVIRIITICKLLYFVLVHKKAAVRRAINNLKIQQSTTFLLDSHKKMKVRLDLTKQTHKSHYKLRKLNLIGATSSTIIQNLMQKLNTQLILFTKFEIILTAAIYLEIFTIRSPVSVLTIKLN</sequence>
<accession>A0A6G0Y5C7</accession>
<name>A0A6G0Y5C7_APHCR</name>
<feature type="non-terminal residue" evidence="1">
    <location>
        <position position="123"/>
    </location>
</feature>
<evidence type="ECO:0000313" key="2">
    <source>
        <dbReference type="Proteomes" id="UP000478052"/>
    </source>
</evidence>
<gene>
    <name evidence="1" type="ORF">FWK35_00033562</name>
</gene>
<organism evidence="1 2">
    <name type="scientific">Aphis craccivora</name>
    <name type="common">Cowpea aphid</name>
    <dbReference type="NCBI Taxonomy" id="307492"/>
    <lineage>
        <taxon>Eukaryota</taxon>
        <taxon>Metazoa</taxon>
        <taxon>Ecdysozoa</taxon>
        <taxon>Arthropoda</taxon>
        <taxon>Hexapoda</taxon>
        <taxon>Insecta</taxon>
        <taxon>Pterygota</taxon>
        <taxon>Neoptera</taxon>
        <taxon>Paraneoptera</taxon>
        <taxon>Hemiptera</taxon>
        <taxon>Sternorrhyncha</taxon>
        <taxon>Aphidomorpha</taxon>
        <taxon>Aphidoidea</taxon>
        <taxon>Aphididae</taxon>
        <taxon>Aphidini</taxon>
        <taxon>Aphis</taxon>
        <taxon>Aphis</taxon>
    </lineage>
</organism>
<protein>
    <submittedName>
        <fullName evidence="1">Zinc finger MYM-type protein 1-like</fullName>
    </submittedName>
</protein>
<dbReference type="EMBL" id="VUJU01006039">
    <property type="protein sequence ID" value="KAF0749592.1"/>
    <property type="molecule type" value="Genomic_DNA"/>
</dbReference>
<comment type="caution">
    <text evidence="1">The sequence shown here is derived from an EMBL/GenBank/DDBJ whole genome shotgun (WGS) entry which is preliminary data.</text>
</comment>
<evidence type="ECO:0000313" key="1">
    <source>
        <dbReference type="EMBL" id="KAF0749592.1"/>
    </source>
</evidence>